<accession>A0A6C0IGC0</accession>
<organism evidence="1">
    <name type="scientific">viral metagenome</name>
    <dbReference type="NCBI Taxonomy" id="1070528"/>
    <lineage>
        <taxon>unclassified sequences</taxon>
        <taxon>metagenomes</taxon>
        <taxon>organismal metagenomes</taxon>
    </lineage>
</organism>
<proteinExistence type="predicted"/>
<evidence type="ECO:0000313" key="1">
    <source>
        <dbReference type="EMBL" id="QHT91506.1"/>
    </source>
</evidence>
<dbReference type="AlphaFoldDB" id="A0A6C0IGC0"/>
<sequence length="244" mass="28023">MDTNIIMSEEDLSELLKSKLKVSEDVKPLMNRINTCKLINERIAKEICNDTIKALSDKECLNKYKECESLKKNVVALTNVLEKNNIDEVKIKKITDDYLLSLISPGLKGVVRGNKFNESVKQYILSLNLDKALFTVVFESKCSEYETSEIPDWFILEKETKKVMIGMNQLDLWGGGQQFNRGSKYIMTFPDNSDKVRLVCVIANSITLSSEKNKAFKLFQKGFEENTLCYLKNLKTIIDLFFKK</sequence>
<reference evidence="1" key="1">
    <citation type="journal article" date="2020" name="Nature">
        <title>Giant virus diversity and host interactions through global metagenomics.</title>
        <authorList>
            <person name="Schulz F."/>
            <person name="Roux S."/>
            <person name="Paez-Espino D."/>
            <person name="Jungbluth S."/>
            <person name="Walsh D.A."/>
            <person name="Denef V.J."/>
            <person name="McMahon K.D."/>
            <person name="Konstantinidis K.T."/>
            <person name="Eloe-Fadrosh E.A."/>
            <person name="Kyrpides N.C."/>
            <person name="Woyke T."/>
        </authorList>
    </citation>
    <scope>NUCLEOTIDE SEQUENCE</scope>
    <source>
        <strain evidence="1">GVMAG-M-3300023184-77</strain>
    </source>
</reference>
<name>A0A6C0IGC0_9ZZZZ</name>
<protein>
    <submittedName>
        <fullName evidence="1">Uncharacterized protein</fullName>
    </submittedName>
</protein>
<dbReference type="EMBL" id="MN740165">
    <property type="protein sequence ID" value="QHT91506.1"/>
    <property type="molecule type" value="Genomic_DNA"/>
</dbReference>